<dbReference type="PROSITE" id="PS01124">
    <property type="entry name" value="HTH_ARAC_FAMILY_2"/>
    <property type="match status" value="1"/>
</dbReference>
<keyword evidence="2" id="KW-0238">DNA-binding</keyword>
<proteinExistence type="predicted"/>
<dbReference type="Proteomes" id="UP000823661">
    <property type="component" value="Unassembled WGS sequence"/>
</dbReference>
<evidence type="ECO:0000256" key="3">
    <source>
        <dbReference type="ARBA" id="ARBA00023163"/>
    </source>
</evidence>
<dbReference type="PANTHER" id="PTHR43280:SF32">
    <property type="entry name" value="TRANSCRIPTIONAL REGULATORY PROTEIN"/>
    <property type="match status" value="1"/>
</dbReference>
<evidence type="ECO:0000313" key="6">
    <source>
        <dbReference type="Proteomes" id="UP000823661"/>
    </source>
</evidence>
<dbReference type="Pfam" id="PF12833">
    <property type="entry name" value="HTH_18"/>
    <property type="match status" value="1"/>
</dbReference>
<dbReference type="InterPro" id="IPR018060">
    <property type="entry name" value="HTH_AraC"/>
</dbReference>
<evidence type="ECO:0000256" key="2">
    <source>
        <dbReference type="ARBA" id="ARBA00023125"/>
    </source>
</evidence>
<keyword evidence="3" id="KW-0804">Transcription</keyword>
<dbReference type="PANTHER" id="PTHR43280">
    <property type="entry name" value="ARAC-FAMILY TRANSCRIPTIONAL REGULATOR"/>
    <property type="match status" value="1"/>
</dbReference>
<evidence type="ECO:0000259" key="4">
    <source>
        <dbReference type="PROSITE" id="PS01124"/>
    </source>
</evidence>
<keyword evidence="1" id="KW-0805">Transcription regulation</keyword>
<protein>
    <submittedName>
        <fullName evidence="5">Helix-turn-helix transcriptional regulator</fullName>
    </submittedName>
</protein>
<evidence type="ECO:0000313" key="5">
    <source>
        <dbReference type="EMBL" id="MBO8452758.1"/>
    </source>
</evidence>
<evidence type="ECO:0000256" key="1">
    <source>
        <dbReference type="ARBA" id="ARBA00023015"/>
    </source>
</evidence>
<dbReference type="SUPFAM" id="SSF46689">
    <property type="entry name" value="Homeodomain-like"/>
    <property type="match status" value="1"/>
</dbReference>
<dbReference type="AlphaFoldDB" id="A0A9D9ESI9"/>
<dbReference type="EMBL" id="JADIMI010000073">
    <property type="protein sequence ID" value="MBO8452758.1"/>
    <property type="molecule type" value="Genomic_DNA"/>
</dbReference>
<feature type="domain" description="HTH araC/xylS-type" evidence="4">
    <location>
        <begin position="197"/>
        <end position="295"/>
    </location>
</feature>
<gene>
    <name evidence="5" type="ORF">IAC06_07755</name>
</gene>
<organism evidence="5 6">
    <name type="scientific">Candidatus Cryptobacteroides intestinavium</name>
    <dbReference type="NCBI Taxonomy" id="2840766"/>
    <lineage>
        <taxon>Bacteria</taxon>
        <taxon>Pseudomonadati</taxon>
        <taxon>Bacteroidota</taxon>
        <taxon>Bacteroidia</taxon>
        <taxon>Bacteroidales</taxon>
        <taxon>Candidatus Cryptobacteroides</taxon>
    </lineage>
</organism>
<name>A0A9D9ESI9_9BACT</name>
<accession>A0A9D9ESI9</accession>
<comment type="caution">
    <text evidence="5">The sequence shown here is derived from an EMBL/GenBank/DDBJ whole genome shotgun (WGS) entry which is preliminary data.</text>
</comment>
<dbReference type="InterPro" id="IPR020449">
    <property type="entry name" value="Tscrpt_reg_AraC-type_HTH"/>
</dbReference>
<reference evidence="5" key="1">
    <citation type="submission" date="2020-10" db="EMBL/GenBank/DDBJ databases">
        <authorList>
            <person name="Gilroy R."/>
        </authorList>
    </citation>
    <scope>NUCLEOTIDE SEQUENCE</scope>
    <source>
        <strain evidence="5">B1-20833</strain>
    </source>
</reference>
<dbReference type="PRINTS" id="PR00032">
    <property type="entry name" value="HTHARAC"/>
</dbReference>
<dbReference type="InterPro" id="IPR009057">
    <property type="entry name" value="Homeodomain-like_sf"/>
</dbReference>
<dbReference type="GO" id="GO:0003700">
    <property type="term" value="F:DNA-binding transcription factor activity"/>
    <property type="evidence" value="ECO:0007669"/>
    <property type="project" value="InterPro"/>
</dbReference>
<sequence>MSDFEILAGLVKAKTVDCGVLVADLHPADFCVPARTAFPVLTDLVFHIAVRSGIMEIEVDGVKYRCTPEENNLVDVKPMNTVSFIRLSTDFSGSMLALSRMFIESSLRGRKQIKPGEILALKINTAVTLSEEDMQSVLKYFQITRENSGYDGNGKLDMAIFCYAALLLHLNIIRIVYGKIKESGVDTSGGNAARLMERFLQLLEENAAREHAVHFYAERLCITPHYLSIISNRFTGRSAGKLITEELMSKAYTYLRSPDYTIQEIADRLNFSDQSSFGKFFRKHSGTSPAAYRRAAIV</sequence>
<reference evidence="5" key="2">
    <citation type="journal article" date="2021" name="PeerJ">
        <title>Extensive microbial diversity within the chicken gut microbiome revealed by metagenomics and culture.</title>
        <authorList>
            <person name="Gilroy R."/>
            <person name="Ravi A."/>
            <person name="Getino M."/>
            <person name="Pursley I."/>
            <person name="Horton D.L."/>
            <person name="Alikhan N.F."/>
            <person name="Baker D."/>
            <person name="Gharbi K."/>
            <person name="Hall N."/>
            <person name="Watson M."/>
            <person name="Adriaenssens E.M."/>
            <person name="Foster-Nyarko E."/>
            <person name="Jarju S."/>
            <person name="Secka A."/>
            <person name="Antonio M."/>
            <person name="Oren A."/>
            <person name="Chaudhuri R.R."/>
            <person name="La Ragione R."/>
            <person name="Hildebrand F."/>
            <person name="Pallen M.J."/>
        </authorList>
    </citation>
    <scope>NUCLEOTIDE SEQUENCE</scope>
    <source>
        <strain evidence="5">B1-20833</strain>
    </source>
</reference>
<dbReference type="Gene3D" id="1.10.10.60">
    <property type="entry name" value="Homeodomain-like"/>
    <property type="match status" value="1"/>
</dbReference>
<dbReference type="GO" id="GO:0043565">
    <property type="term" value="F:sequence-specific DNA binding"/>
    <property type="evidence" value="ECO:0007669"/>
    <property type="project" value="InterPro"/>
</dbReference>
<dbReference type="SMART" id="SM00342">
    <property type="entry name" value="HTH_ARAC"/>
    <property type="match status" value="1"/>
</dbReference>